<gene>
    <name evidence="2" type="ORF">MCHLO_01167</name>
</gene>
<keyword evidence="3" id="KW-1185">Reference proteome</keyword>
<evidence type="ECO:0000256" key="1">
    <source>
        <dbReference type="SAM" id="MobiDB-lite"/>
    </source>
</evidence>
<evidence type="ECO:0000313" key="3">
    <source>
        <dbReference type="Proteomes" id="UP000815677"/>
    </source>
</evidence>
<sequence>MPPTSAASVAHGDRAVREPLYIACASPSRRPLPDLNIAHRRWTTKPQCTELRSAYPPQSSIRARQRQRRVNGSPKRRRPSSRS</sequence>
<proteinExistence type="predicted"/>
<organism evidence="2 3">
    <name type="scientific">Mycena chlorophos</name>
    <name type="common">Agaric fungus</name>
    <name type="synonym">Agaricus chlorophos</name>
    <dbReference type="NCBI Taxonomy" id="658473"/>
    <lineage>
        <taxon>Eukaryota</taxon>
        <taxon>Fungi</taxon>
        <taxon>Dikarya</taxon>
        <taxon>Basidiomycota</taxon>
        <taxon>Agaricomycotina</taxon>
        <taxon>Agaricomycetes</taxon>
        <taxon>Agaricomycetidae</taxon>
        <taxon>Agaricales</taxon>
        <taxon>Marasmiineae</taxon>
        <taxon>Mycenaceae</taxon>
        <taxon>Mycena</taxon>
    </lineage>
</organism>
<reference evidence="2" key="1">
    <citation type="submission" date="2014-09" db="EMBL/GenBank/DDBJ databases">
        <title>Genome sequence of the luminous mushroom Mycena chlorophos for searching fungal bioluminescence genes.</title>
        <authorList>
            <person name="Tanaka Y."/>
            <person name="Kasuga D."/>
            <person name="Oba Y."/>
            <person name="Hase S."/>
            <person name="Sato K."/>
            <person name="Oba Y."/>
            <person name="Sakakibara Y."/>
        </authorList>
    </citation>
    <scope>NUCLEOTIDE SEQUENCE</scope>
</reference>
<feature type="region of interest" description="Disordered" evidence="1">
    <location>
        <begin position="48"/>
        <end position="83"/>
    </location>
</feature>
<evidence type="ECO:0000313" key="2">
    <source>
        <dbReference type="EMBL" id="GAT43490.1"/>
    </source>
</evidence>
<dbReference type="EMBL" id="DF839078">
    <property type="protein sequence ID" value="GAT43490.1"/>
    <property type="molecule type" value="Genomic_DNA"/>
</dbReference>
<feature type="compositionally biased region" description="Basic residues" evidence="1">
    <location>
        <begin position="63"/>
        <end position="83"/>
    </location>
</feature>
<dbReference type="Proteomes" id="UP000815677">
    <property type="component" value="Unassembled WGS sequence"/>
</dbReference>
<name>A0ABQ0KX14_MYCCL</name>
<accession>A0ABQ0KX14</accession>
<protein>
    <submittedName>
        <fullName evidence="2">Uncharacterized protein</fullName>
    </submittedName>
</protein>